<sequence>MYNWNTDISRLKKNSHEFSLWRLNQLINFGLNGERLDLKQVKKHWLKIDTDPATKKFLKLII</sequence>
<dbReference type="AlphaFoldDB" id="A0A0G0XU32"/>
<proteinExistence type="predicted"/>
<reference evidence="1 2" key="1">
    <citation type="journal article" date="2015" name="Nature">
        <title>rRNA introns, odd ribosomes, and small enigmatic genomes across a large radiation of phyla.</title>
        <authorList>
            <person name="Brown C.T."/>
            <person name="Hug L.A."/>
            <person name="Thomas B.C."/>
            <person name="Sharon I."/>
            <person name="Castelle C.J."/>
            <person name="Singh A."/>
            <person name="Wilkins M.J."/>
            <person name="Williams K.H."/>
            <person name="Banfield J.F."/>
        </authorList>
    </citation>
    <scope>NUCLEOTIDE SEQUENCE [LARGE SCALE GENOMIC DNA]</scope>
</reference>
<dbReference type="Proteomes" id="UP000034676">
    <property type="component" value="Unassembled WGS sequence"/>
</dbReference>
<evidence type="ECO:0000313" key="1">
    <source>
        <dbReference type="EMBL" id="KKR91417.1"/>
    </source>
</evidence>
<organism evidence="1 2">
    <name type="scientific">Candidatus Woesebacteria bacterium GW2011_GWA1_41_13b</name>
    <dbReference type="NCBI Taxonomy" id="1618555"/>
    <lineage>
        <taxon>Bacteria</taxon>
        <taxon>Candidatus Woeseibacteriota</taxon>
    </lineage>
</organism>
<dbReference type="EMBL" id="LCAO01000012">
    <property type="protein sequence ID" value="KKR91417.1"/>
    <property type="molecule type" value="Genomic_DNA"/>
</dbReference>
<comment type="caution">
    <text evidence="1">The sequence shown here is derived from an EMBL/GenBank/DDBJ whole genome shotgun (WGS) entry which is preliminary data.</text>
</comment>
<protein>
    <submittedName>
        <fullName evidence="1">Uncharacterized protein</fullName>
    </submittedName>
</protein>
<accession>A0A0G0XU32</accession>
<evidence type="ECO:0000313" key="2">
    <source>
        <dbReference type="Proteomes" id="UP000034676"/>
    </source>
</evidence>
<gene>
    <name evidence="1" type="ORF">UU42_C0012G0014</name>
</gene>
<name>A0A0G0XU32_9BACT</name>